<feature type="non-terminal residue" evidence="3">
    <location>
        <position position="285"/>
    </location>
</feature>
<gene>
    <name evidence="3" type="ORF">SMN809_LOCUS68674</name>
</gene>
<evidence type="ECO:0000256" key="1">
    <source>
        <dbReference type="SAM" id="SignalP"/>
    </source>
</evidence>
<dbReference type="Proteomes" id="UP000676336">
    <property type="component" value="Unassembled WGS sequence"/>
</dbReference>
<protein>
    <recommendedName>
        <fullName evidence="2">DUF7164 domain-containing protein</fullName>
    </recommendedName>
</protein>
<sequence>MRCTASTKIKLLFLSLLLILIWKTSIFYCENQRPIHENVASIIIETSLSSTLLYSTTRSSLSSSSLSSPSTSNPAYVLPSKISKFKIIHAAVVLSLSKQTSHIAEFHLLYESWRFLQIFAPLSEQVIVDLLVFCEMPSCYQLPLTCIPISYDHKLNSIPRCFYEKLEPRIVWNWKDYLYMTSIAFMLTPQYQRATQNYQWILRVDQDAVLSPALLMGLARKHPVKLLNMQFGGIGHGTEFTNNRLRIIAQKLGYKHVGIHNLCSTWLVNPQDSIRIANLTTHIGR</sequence>
<evidence type="ECO:0000259" key="2">
    <source>
        <dbReference type="Pfam" id="PF23741"/>
    </source>
</evidence>
<name>A0A8S3HG62_9BILA</name>
<dbReference type="InterPro" id="IPR055588">
    <property type="entry name" value="DUF7164"/>
</dbReference>
<reference evidence="3" key="1">
    <citation type="submission" date="2021-02" db="EMBL/GenBank/DDBJ databases">
        <authorList>
            <person name="Nowell W R."/>
        </authorList>
    </citation>
    <scope>NUCLEOTIDE SEQUENCE</scope>
</reference>
<dbReference type="EMBL" id="CAJOBI010317876">
    <property type="protein sequence ID" value="CAF5180020.1"/>
    <property type="molecule type" value="Genomic_DNA"/>
</dbReference>
<organism evidence="3 4">
    <name type="scientific">Rotaria magnacalcarata</name>
    <dbReference type="NCBI Taxonomy" id="392030"/>
    <lineage>
        <taxon>Eukaryota</taxon>
        <taxon>Metazoa</taxon>
        <taxon>Spiralia</taxon>
        <taxon>Gnathifera</taxon>
        <taxon>Rotifera</taxon>
        <taxon>Eurotatoria</taxon>
        <taxon>Bdelloidea</taxon>
        <taxon>Philodinida</taxon>
        <taxon>Philodinidae</taxon>
        <taxon>Rotaria</taxon>
    </lineage>
</organism>
<comment type="caution">
    <text evidence="3">The sequence shown here is derived from an EMBL/GenBank/DDBJ whole genome shotgun (WGS) entry which is preliminary data.</text>
</comment>
<feature type="signal peptide" evidence="1">
    <location>
        <begin position="1"/>
        <end position="26"/>
    </location>
</feature>
<dbReference type="AlphaFoldDB" id="A0A8S3HG62"/>
<accession>A0A8S3HG62</accession>
<dbReference type="Pfam" id="PF23741">
    <property type="entry name" value="DUF7164"/>
    <property type="match status" value="1"/>
</dbReference>
<feature type="domain" description="DUF7164" evidence="2">
    <location>
        <begin position="86"/>
        <end position="284"/>
    </location>
</feature>
<proteinExistence type="predicted"/>
<evidence type="ECO:0000313" key="3">
    <source>
        <dbReference type="EMBL" id="CAF5180020.1"/>
    </source>
</evidence>
<evidence type="ECO:0000313" key="4">
    <source>
        <dbReference type="Proteomes" id="UP000676336"/>
    </source>
</evidence>
<keyword evidence="1" id="KW-0732">Signal</keyword>
<feature type="chain" id="PRO_5035847412" description="DUF7164 domain-containing protein" evidence="1">
    <location>
        <begin position="27"/>
        <end position="285"/>
    </location>
</feature>